<feature type="non-terminal residue" evidence="2">
    <location>
        <position position="99"/>
    </location>
</feature>
<evidence type="ECO:0000313" key="1">
    <source>
        <dbReference type="EMBL" id="JAS71648.1"/>
    </source>
</evidence>
<name>A0A1B6IHX7_9HEMI</name>
<reference evidence="2" key="1">
    <citation type="submission" date="2015-11" db="EMBL/GenBank/DDBJ databases">
        <title>De novo transcriptome assembly of four potential Pierce s Disease insect vectors from Arizona vineyards.</title>
        <authorList>
            <person name="Tassone E.E."/>
        </authorList>
    </citation>
    <scope>NUCLEOTIDE SEQUENCE</scope>
</reference>
<feature type="non-terminal residue" evidence="2">
    <location>
        <position position="1"/>
    </location>
</feature>
<dbReference type="EMBL" id="GECU01036058">
    <property type="protein sequence ID" value="JAS71648.1"/>
    <property type="molecule type" value="Transcribed_RNA"/>
</dbReference>
<protein>
    <submittedName>
        <fullName evidence="2">Uncharacterized protein</fullName>
    </submittedName>
</protein>
<gene>
    <name evidence="1" type="ORF">g.2709</name>
    <name evidence="2" type="ORF">g.2711</name>
</gene>
<sequence length="99" mass="11712">FITSLWNDTDRTWDNNDEDWRAVGSNPFSKIDEHRDTEPRPDCRLYIIEFTSKRLDIAFMNTGKIEVNRYVILEADRGEDCGLVKGYTTFKSYKQLLKK</sequence>
<dbReference type="EMBL" id="GECU01021178">
    <property type="protein sequence ID" value="JAS86528.1"/>
    <property type="molecule type" value="Transcribed_RNA"/>
</dbReference>
<evidence type="ECO:0000313" key="2">
    <source>
        <dbReference type="EMBL" id="JAS86528.1"/>
    </source>
</evidence>
<organism evidence="2">
    <name type="scientific">Homalodisca liturata</name>
    <dbReference type="NCBI Taxonomy" id="320908"/>
    <lineage>
        <taxon>Eukaryota</taxon>
        <taxon>Metazoa</taxon>
        <taxon>Ecdysozoa</taxon>
        <taxon>Arthropoda</taxon>
        <taxon>Hexapoda</taxon>
        <taxon>Insecta</taxon>
        <taxon>Pterygota</taxon>
        <taxon>Neoptera</taxon>
        <taxon>Paraneoptera</taxon>
        <taxon>Hemiptera</taxon>
        <taxon>Auchenorrhyncha</taxon>
        <taxon>Membracoidea</taxon>
        <taxon>Cicadellidae</taxon>
        <taxon>Cicadellinae</taxon>
        <taxon>Proconiini</taxon>
        <taxon>Homalodisca</taxon>
    </lineage>
</organism>
<proteinExistence type="predicted"/>
<dbReference type="AlphaFoldDB" id="A0A1B6IHX7"/>
<accession>A0A1B6IHX7</accession>